<evidence type="ECO:0000256" key="4">
    <source>
        <dbReference type="ARBA" id="ARBA00022989"/>
    </source>
</evidence>
<evidence type="ECO:0000256" key="5">
    <source>
        <dbReference type="ARBA" id="ARBA00023136"/>
    </source>
</evidence>
<dbReference type="AlphaFoldDB" id="A0A2H0N7M2"/>
<dbReference type="PANTHER" id="PTHR38459">
    <property type="entry name" value="PROPHAGE BACTOPRENOL-LINKED GLUCOSE TRANSLOCASE HOMOLOG"/>
    <property type="match status" value="1"/>
</dbReference>
<comment type="subcellular location">
    <subcellularLocation>
        <location evidence="1">Membrane</location>
        <topology evidence="1">Multi-pass membrane protein</topology>
    </subcellularLocation>
</comment>
<dbReference type="PANTHER" id="PTHR38459:SF1">
    <property type="entry name" value="PROPHAGE BACTOPRENOL-LINKED GLUCOSE TRANSLOCASE HOMOLOG"/>
    <property type="match status" value="1"/>
</dbReference>
<evidence type="ECO:0000313" key="9">
    <source>
        <dbReference type="Proteomes" id="UP000229893"/>
    </source>
</evidence>
<keyword evidence="4 6" id="KW-1133">Transmembrane helix</keyword>
<sequence>MIQFFKFAIVGGINTLVDFTVLYLLIFSTGITGGMGYSLFKGISFLVAVGNSYLLNKSWTFRDRSKKNSKEAIDFLFVSVIGLLINVGIASLVVNGINPLEIVIIPLASTLGFIEVFMSVEQIWAGVGGLTATAVSLIWNFFGYKIFVFKKGVDPVK</sequence>
<feature type="transmembrane region" description="Helical" evidence="6">
    <location>
        <begin position="34"/>
        <end position="54"/>
    </location>
</feature>
<feature type="transmembrane region" description="Helical" evidence="6">
    <location>
        <begin position="75"/>
        <end position="97"/>
    </location>
</feature>
<evidence type="ECO:0000256" key="1">
    <source>
        <dbReference type="ARBA" id="ARBA00004141"/>
    </source>
</evidence>
<keyword evidence="3 6" id="KW-0812">Transmembrane</keyword>
<evidence type="ECO:0000256" key="2">
    <source>
        <dbReference type="ARBA" id="ARBA00009399"/>
    </source>
</evidence>
<keyword evidence="5 6" id="KW-0472">Membrane</keyword>
<dbReference type="InterPro" id="IPR007267">
    <property type="entry name" value="GtrA_DPMS_TM"/>
</dbReference>
<dbReference type="GO" id="GO:0005886">
    <property type="term" value="C:plasma membrane"/>
    <property type="evidence" value="ECO:0007669"/>
    <property type="project" value="TreeGrafter"/>
</dbReference>
<feature type="transmembrane region" description="Helical" evidence="6">
    <location>
        <begin position="7"/>
        <end position="28"/>
    </location>
</feature>
<reference evidence="8 9" key="1">
    <citation type="submission" date="2017-09" db="EMBL/GenBank/DDBJ databases">
        <title>Depth-based differentiation of microbial function through sediment-hosted aquifers and enrichment of novel symbionts in the deep terrestrial subsurface.</title>
        <authorList>
            <person name="Probst A.J."/>
            <person name="Ladd B."/>
            <person name="Jarett J.K."/>
            <person name="Geller-Mcgrath D.E."/>
            <person name="Sieber C.M."/>
            <person name="Emerson J.B."/>
            <person name="Anantharaman K."/>
            <person name="Thomas B.C."/>
            <person name="Malmstrom R."/>
            <person name="Stieglmeier M."/>
            <person name="Klingl A."/>
            <person name="Woyke T."/>
            <person name="Ryan C.M."/>
            <person name="Banfield J.F."/>
        </authorList>
    </citation>
    <scope>NUCLEOTIDE SEQUENCE [LARGE SCALE GENOMIC DNA]</scope>
    <source>
        <strain evidence="8">CG11_big_fil_rev_8_21_14_0_20_35_14</strain>
    </source>
</reference>
<comment type="caution">
    <text evidence="8">The sequence shown here is derived from an EMBL/GenBank/DDBJ whole genome shotgun (WGS) entry which is preliminary data.</text>
</comment>
<proteinExistence type="inferred from homology"/>
<gene>
    <name evidence="8" type="ORF">COV57_02010</name>
</gene>
<evidence type="ECO:0000256" key="3">
    <source>
        <dbReference type="ARBA" id="ARBA00022692"/>
    </source>
</evidence>
<evidence type="ECO:0000313" key="8">
    <source>
        <dbReference type="EMBL" id="PIR04893.1"/>
    </source>
</evidence>
<feature type="transmembrane region" description="Helical" evidence="6">
    <location>
        <begin position="123"/>
        <end position="142"/>
    </location>
</feature>
<organism evidence="8 9">
    <name type="scientific">Candidatus Liptonbacteria bacterium CG11_big_fil_rev_8_21_14_0_20_35_14</name>
    <dbReference type="NCBI Taxonomy" id="1974634"/>
    <lineage>
        <taxon>Bacteria</taxon>
        <taxon>Candidatus Liptoniibacteriota</taxon>
    </lineage>
</organism>
<feature type="domain" description="GtrA/DPMS transmembrane" evidence="7">
    <location>
        <begin position="6"/>
        <end position="149"/>
    </location>
</feature>
<dbReference type="Pfam" id="PF04138">
    <property type="entry name" value="GtrA_DPMS_TM"/>
    <property type="match status" value="1"/>
</dbReference>
<dbReference type="InterPro" id="IPR051401">
    <property type="entry name" value="GtrA_CellWall_Glycosyl"/>
</dbReference>
<comment type="similarity">
    <text evidence="2">Belongs to the GtrA family.</text>
</comment>
<dbReference type="EMBL" id="PCWO01000030">
    <property type="protein sequence ID" value="PIR04893.1"/>
    <property type="molecule type" value="Genomic_DNA"/>
</dbReference>
<evidence type="ECO:0000256" key="6">
    <source>
        <dbReference type="SAM" id="Phobius"/>
    </source>
</evidence>
<accession>A0A2H0N7M2</accession>
<protein>
    <recommendedName>
        <fullName evidence="7">GtrA/DPMS transmembrane domain-containing protein</fullName>
    </recommendedName>
</protein>
<dbReference type="Proteomes" id="UP000229893">
    <property type="component" value="Unassembled WGS sequence"/>
</dbReference>
<dbReference type="GO" id="GO:0000271">
    <property type="term" value="P:polysaccharide biosynthetic process"/>
    <property type="evidence" value="ECO:0007669"/>
    <property type="project" value="InterPro"/>
</dbReference>
<name>A0A2H0N7M2_9BACT</name>
<evidence type="ECO:0000259" key="7">
    <source>
        <dbReference type="Pfam" id="PF04138"/>
    </source>
</evidence>